<dbReference type="Pfam" id="PF03175">
    <property type="entry name" value="DNA_pol_B_2"/>
    <property type="match status" value="1"/>
</dbReference>
<evidence type="ECO:0000256" key="8">
    <source>
        <dbReference type="ARBA" id="ARBA00023125"/>
    </source>
</evidence>
<evidence type="ECO:0000313" key="12">
    <source>
        <dbReference type="EMBL" id="QPZ51091.1"/>
    </source>
</evidence>
<keyword evidence="10" id="KW-0812">Transmembrane</keyword>
<dbReference type="SUPFAM" id="SSF53098">
    <property type="entry name" value="Ribonuclease H-like"/>
    <property type="match status" value="1"/>
</dbReference>
<feature type="domain" description="DNA-directed DNA polymerase family B mitochondria/virus" evidence="11">
    <location>
        <begin position="368"/>
        <end position="700"/>
    </location>
</feature>
<evidence type="ECO:0000256" key="3">
    <source>
        <dbReference type="ARBA" id="ARBA00014385"/>
    </source>
</evidence>
<dbReference type="AlphaFoldDB" id="A0A7T3PCP6"/>
<gene>
    <name evidence="12" type="primary">orf708</name>
</gene>
<evidence type="ECO:0000256" key="10">
    <source>
        <dbReference type="SAM" id="Phobius"/>
    </source>
</evidence>
<name>A0A7T3PCP6_9AGAR</name>
<keyword evidence="7" id="KW-0239">DNA-directed DNA polymerase</keyword>
<evidence type="ECO:0000256" key="9">
    <source>
        <dbReference type="ARBA" id="ARBA00049244"/>
    </source>
</evidence>
<reference evidence="12" key="1">
    <citation type="journal article" date="2020" name="IMA Fungus">
        <title>The 256 kb mitochondrial genome of Clavaria fumosa is the largest among phylum Basidiomycota and is rich in introns and intronic ORFs.</title>
        <authorList>
            <person name="Wang X."/>
            <person name="Wang Y."/>
            <person name="Yao W."/>
            <person name="Shen J."/>
            <person name="Chen M."/>
            <person name="Gao M."/>
            <person name="Ren J."/>
            <person name="Li Q."/>
            <person name="Liu N."/>
        </authorList>
    </citation>
    <scope>NUCLEOTIDE SEQUENCE</scope>
</reference>
<accession>A0A7T3PCP6</accession>
<keyword evidence="6" id="KW-0235">DNA replication</keyword>
<dbReference type="SUPFAM" id="SSF56672">
    <property type="entry name" value="DNA/RNA polymerases"/>
    <property type="match status" value="1"/>
</dbReference>
<geneLocation type="mitochondrion" evidence="12"/>
<keyword evidence="8" id="KW-0238">DNA-binding</keyword>
<dbReference type="GO" id="GO:0006260">
    <property type="term" value="P:DNA replication"/>
    <property type="evidence" value="ECO:0007669"/>
    <property type="project" value="UniProtKB-KW"/>
</dbReference>
<dbReference type="Gene3D" id="3.30.420.10">
    <property type="entry name" value="Ribonuclease H-like superfamily/Ribonuclease H"/>
    <property type="match status" value="1"/>
</dbReference>
<keyword evidence="5" id="KW-0548">Nucleotidyltransferase</keyword>
<keyword evidence="10" id="KW-0472">Membrane</keyword>
<comment type="similarity">
    <text evidence="1">Belongs to the DNA polymerase type-B family.</text>
</comment>
<dbReference type="InterPro" id="IPR043502">
    <property type="entry name" value="DNA/RNA_pol_sf"/>
</dbReference>
<dbReference type="RefSeq" id="YP_010130189.1">
    <property type="nucleotide sequence ID" value="NC_056336.1"/>
</dbReference>
<sequence length="708" mass="84700">MIYKSSRFFFYNGYSHLFEIFENLFYFILTISLIVRFLLKINLMLIFSSLYNLKIKKIKMNNQSNLINKWLNYYYELDNNLITEKNIKEAFNSFWIDKINTFKNDFIIVVQFKVKTTDNFYKSISHVQMDYIKNKENILNMFLSFWTIKYEGFYSSIREDRYSFIVFNYKILSKDSLVKPLIHKKELLKLNNSKLKNSNINGYYLPNTMDFHIWGEIIYLSKTRSIVRRDSNSIYFINIFKNKINVQLKSENKLLVNFEDIKKEEDNLLTFKRTINDLDHFEDYFYVNGEIKLKTNEKKTPFLSQKEKEINMNNKFLTMDLETRQIKGELIPYCVSIYNGKSSNSFYLSDYKNSEEMVKDGIKWLMRKKYNKYKIYLHNFSYFDGIFIIKILASLTTITLNPIIKNGRIINFPFRFYSDSSKKEYVLYFRDSYLILPSSLRKLSLSFSTESKGIFPYNFINNSNISLLYEGIVPKIDYFDNIGENEYNTYCKLFKNNNWNLKKESIKYCENDCIVLYNIIKNFNLKIFNLFKINIHKYPTLPSLSLAIYRSNFLFAEDNLHEKYKIPLIKGNIYNNLKEGYTGGSVDIYKPYGEMVFRYDVNSLYPSVMKDNPMPTGFPLYFEGDISLLEKKPFGIFEVEITSPNKLEIPILQLRFKMDKGFKTISPLGKWSGWYFSEELYNALENGYSYKILRGYFFDIEYILFLYL</sequence>
<comment type="catalytic activity">
    <reaction evidence="9">
        <text>DNA(n) + a 2'-deoxyribonucleoside 5'-triphosphate = DNA(n+1) + diphosphate</text>
        <dbReference type="Rhea" id="RHEA:22508"/>
        <dbReference type="Rhea" id="RHEA-COMP:17339"/>
        <dbReference type="Rhea" id="RHEA-COMP:17340"/>
        <dbReference type="ChEBI" id="CHEBI:33019"/>
        <dbReference type="ChEBI" id="CHEBI:61560"/>
        <dbReference type="ChEBI" id="CHEBI:173112"/>
        <dbReference type="EC" id="2.7.7.7"/>
    </reaction>
</comment>
<dbReference type="InterPro" id="IPR023211">
    <property type="entry name" value="DNA_pol_palm_dom_sf"/>
</dbReference>
<dbReference type="Gene3D" id="3.90.1600.10">
    <property type="entry name" value="Palm domain of DNA polymerase"/>
    <property type="match status" value="1"/>
</dbReference>
<proteinExistence type="inferred from homology"/>
<dbReference type="InterPro" id="IPR004868">
    <property type="entry name" value="DNA-dir_DNA_pol_B_mt/vir"/>
</dbReference>
<evidence type="ECO:0000256" key="4">
    <source>
        <dbReference type="ARBA" id="ARBA00022679"/>
    </source>
</evidence>
<dbReference type="EMBL" id="MT114157">
    <property type="protein sequence ID" value="QPZ51091.1"/>
    <property type="molecule type" value="Genomic_DNA"/>
</dbReference>
<dbReference type="InterPro" id="IPR036397">
    <property type="entry name" value="RNaseH_sf"/>
</dbReference>
<keyword evidence="4" id="KW-0808">Transferase</keyword>
<dbReference type="InterPro" id="IPR006172">
    <property type="entry name" value="DNA-dir_DNA_pol_B"/>
</dbReference>
<dbReference type="SMART" id="SM00486">
    <property type="entry name" value="POLBc"/>
    <property type="match status" value="1"/>
</dbReference>
<feature type="transmembrane region" description="Helical" evidence="10">
    <location>
        <begin position="24"/>
        <end position="51"/>
    </location>
</feature>
<evidence type="ECO:0000259" key="11">
    <source>
        <dbReference type="Pfam" id="PF03175"/>
    </source>
</evidence>
<evidence type="ECO:0000256" key="7">
    <source>
        <dbReference type="ARBA" id="ARBA00022932"/>
    </source>
</evidence>
<organism evidence="12">
    <name type="scientific">Clavaria fumosa</name>
    <dbReference type="NCBI Taxonomy" id="264083"/>
    <lineage>
        <taxon>Eukaryota</taxon>
        <taxon>Fungi</taxon>
        <taxon>Dikarya</taxon>
        <taxon>Basidiomycota</taxon>
        <taxon>Agaricomycotina</taxon>
        <taxon>Agaricomycetes</taxon>
        <taxon>Agaricomycetidae</taxon>
        <taxon>Agaricales</taxon>
        <taxon>Clavariineae</taxon>
        <taxon>Clavariaceae</taxon>
        <taxon>Clavaria</taxon>
    </lineage>
</organism>
<protein>
    <recommendedName>
        <fullName evidence="3">Probable DNA polymerase</fullName>
        <ecNumber evidence="2">2.7.7.7</ecNumber>
    </recommendedName>
</protein>
<keyword evidence="10" id="KW-1133">Transmembrane helix</keyword>
<dbReference type="GO" id="GO:0003887">
    <property type="term" value="F:DNA-directed DNA polymerase activity"/>
    <property type="evidence" value="ECO:0007669"/>
    <property type="project" value="UniProtKB-KW"/>
</dbReference>
<dbReference type="GeneID" id="65338502"/>
<dbReference type="GO" id="GO:0003677">
    <property type="term" value="F:DNA binding"/>
    <property type="evidence" value="ECO:0007669"/>
    <property type="project" value="UniProtKB-KW"/>
</dbReference>
<dbReference type="PANTHER" id="PTHR33568">
    <property type="entry name" value="DNA POLYMERASE"/>
    <property type="match status" value="1"/>
</dbReference>
<evidence type="ECO:0000256" key="5">
    <source>
        <dbReference type="ARBA" id="ARBA00022695"/>
    </source>
</evidence>
<dbReference type="GO" id="GO:0000166">
    <property type="term" value="F:nucleotide binding"/>
    <property type="evidence" value="ECO:0007669"/>
    <property type="project" value="InterPro"/>
</dbReference>
<dbReference type="InterPro" id="IPR012337">
    <property type="entry name" value="RNaseH-like_sf"/>
</dbReference>
<dbReference type="PANTHER" id="PTHR33568:SF3">
    <property type="entry name" value="DNA-DIRECTED DNA POLYMERASE"/>
    <property type="match status" value="1"/>
</dbReference>
<keyword evidence="12" id="KW-0496">Mitochondrion</keyword>
<evidence type="ECO:0000256" key="6">
    <source>
        <dbReference type="ARBA" id="ARBA00022705"/>
    </source>
</evidence>
<dbReference type="EC" id="2.7.7.7" evidence="2"/>
<evidence type="ECO:0000256" key="2">
    <source>
        <dbReference type="ARBA" id="ARBA00012417"/>
    </source>
</evidence>
<evidence type="ECO:0000256" key="1">
    <source>
        <dbReference type="ARBA" id="ARBA00005755"/>
    </source>
</evidence>